<name>A0A6A6BA12_9PEZI</name>
<organism evidence="1 2">
    <name type="scientific">Aplosporella prunicola CBS 121167</name>
    <dbReference type="NCBI Taxonomy" id="1176127"/>
    <lineage>
        <taxon>Eukaryota</taxon>
        <taxon>Fungi</taxon>
        <taxon>Dikarya</taxon>
        <taxon>Ascomycota</taxon>
        <taxon>Pezizomycotina</taxon>
        <taxon>Dothideomycetes</taxon>
        <taxon>Dothideomycetes incertae sedis</taxon>
        <taxon>Botryosphaeriales</taxon>
        <taxon>Aplosporellaceae</taxon>
        <taxon>Aplosporella</taxon>
    </lineage>
</organism>
<dbReference type="Proteomes" id="UP000799438">
    <property type="component" value="Unassembled WGS sequence"/>
</dbReference>
<sequence length="59" mass="5561">MKLKNARRVVGSFAGAVAVAVAAAAGGRGRAAGGCLRACVCVGGMAGRSQGGAGALPQF</sequence>
<gene>
    <name evidence="1" type="ORF">K452DRAFT_289467</name>
</gene>
<evidence type="ECO:0000313" key="1">
    <source>
        <dbReference type="EMBL" id="KAF2140074.1"/>
    </source>
</evidence>
<protein>
    <submittedName>
        <fullName evidence="1">Uncharacterized protein</fullName>
    </submittedName>
</protein>
<accession>A0A6A6BA12</accession>
<dbReference type="EMBL" id="ML995491">
    <property type="protein sequence ID" value="KAF2140074.1"/>
    <property type="molecule type" value="Genomic_DNA"/>
</dbReference>
<keyword evidence="2" id="KW-1185">Reference proteome</keyword>
<evidence type="ECO:0000313" key="2">
    <source>
        <dbReference type="Proteomes" id="UP000799438"/>
    </source>
</evidence>
<dbReference type="AlphaFoldDB" id="A0A6A6BA12"/>
<dbReference type="GeneID" id="54298326"/>
<reference evidence="1" key="1">
    <citation type="journal article" date="2020" name="Stud. Mycol.">
        <title>101 Dothideomycetes genomes: a test case for predicting lifestyles and emergence of pathogens.</title>
        <authorList>
            <person name="Haridas S."/>
            <person name="Albert R."/>
            <person name="Binder M."/>
            <person name="Bloem J."/>
            <person name="Labutti K."/>
            <person name="Salamov A."/>
            <person name="Andreopoulos B."/>
            <person name="Baker S."/>
            <person name="Barry K."/>
            <person name="Bills G."/>
            <person name="Bluhm B."/>
            <person name="Cannon C."/>
            <person name="Castanera R."/>
            <person name="Culley D."/>
            <person name="Daum C."/>
            <person name="Ezra D."/>
            <person name="Gonzalez J."/>
            <person name="Henrissat B."/>
            <person name="Kuo A."/>
            <person name="Liang C."/>
            <person name="Lipzen A."/>
            <person name="Lutzoni F."/>
            <person name="Magnuson J."/>
            <person name="Mondo S."/>
            <person name="Nolan M."/>
            <person name="Ohm R."/>
            <person name="Pangilinan J."/>
            <person name="Park H.-J."/>
            <person name="Ramirez L."/>
            <person name="Alfaro M."/>
            <person name="Sun H."/>
            <person name="Tritt A."/>
            <person name="Yoshinaga Y."/>
            <person name="Zwiers L.-H."/>
            <person name="Turgeon B."/>
            <person name="Goodwin S."/>
            <person name="Spatafora J."/>
            <person name="Crous P."/>
            <person name="Grigoriev I."/>
        </authorList>
    </citation>
    <scope>NUCLEOTIDE SEQUENCE</scope>
    <source>
        <strain evidence="1">CBS 121167</strain>
    </source>
</reference>
<dbReference type="RefSeq" id="XP_033395787.1">
    <property type="nucleotide sequence ID" value="XM_033540830.1"/>
</dbReference>
<proteinExistence type="predicted"/>